<dbReference type="Gene3D" id="3.90.1150.10">
    <property type="entry name" value="Aspartate Aminotransferase, domain 1"/>
    <property type="match status" value="1"/>
</dbReference>
<proteinExistence type="inferred from homology"/>
<dbReference type="CDD" id="cd00610">
    <property type="entry name" value="OAT_like"/>
    <property type="match status" value="1"/>
</dbReference>
<evidence type="ECO:0000313" key="8">
    <source>
        <dbReference type="Proteomes" id="UP000295783"/>
    </source>
</evidence>
<comment type="cofactor">
    <cofactor evidence="1">
        <name>pyridoxal 5'-phosphate</name>
        <dbReference type="ChEBI" id="CHEBI:597326"/>
    </cofactor>
</comment>
<dbReference type="RefSeq" id="WP_133611652.1">
    <property type="nucleotide sequence ID" value="NZ_SNYW01000002.1"/>
</dbReference>
<comment type="caution">
    <text evidence="7">The sequence shown here is derived from an EMBL/GenBank/DDBJ whole genome shotgun (WGS) entry which is preliminary data.</text>
</comment>
<keyword evidence="5 6" id="KW-0663">Pyridoxal phosphate</keyword>
<evidence type="ECO:0000256" key="3">
    <source>
        <dbReference type="ARBA" id="ARBA00022576"/>
    </source>
</evidence>
<dbReference type="SUPFAM" id="SSF53383">
    <property type="entry name" value="PLP-dependent transferases"/>
    <property type="match status" value="1"/>
</dbReference>
<evidence type="ECO:0000256" key="6">
    <source>
        <dbReference type="RuleBase" id="RU003560"/>
    </source>
</evidence>
<name>A0A4R6WWR6_9PROT</name>
<keyword evidence="4 7" id="KW-0808">Transferase</keyword>
<evidence type="ECO:0000256" key="4">
    <source>
        <dbReference type="ARBA" id="ARBA00022679"/>
    </source>
</evidence>
<comment type="similarity">
    <text evidence="2 6">Belongs to the class-III pyridoxal-phosphate-dependent aminotransferase family.</text>
</comment>
<dbReference type="PANTHER" id="PTHR43094:SF1">
    <property type="entry name" value="AMINOTRANSFERASE CLASS-III"/>
    <property type="match status" value="1"/>
</dbReference>
<dbReference type="Pfam" id="PF00202">
    <property type="entry name" value="Aminotran_3"/>
    <property type="match status" value="1"/>
</dbReference>
<evidence type="ECO:0000256" key="5">
    <source>
        <dbReference type="ARBA" id="ARBA00022898"/>
    </source>
</evidence>
<reference evidence="7 8" key="1">
    <citation type="submission" date="2019-03" db="EMBL/GenBank/DDBJ databases">
        <title>Genomic Encyclopedia of Type Strains, Phase III (KMG-III): the genomes of soil and plant-associated and newly described type strains.</title>
        <authorList>
            <person name="Whitman W."/>
        </authorList>
    </citation>
    <scope>NUCLEOTIDE SEQUENCE [LARGE SCALE GENOMIC DNA]</scope>
    <source>
        <strain evidence="7 8">CGMCC 1.7660</strain>
    </source>
</reference>
<dbReference type="FunFam" id="3.40.640.10:FF:000014">
    <property type="entry name" value="Adenosylmethionine-8-amino-7-oxononanoate aminotransferase, probable"/>
    <property type="match status" value="1"/>
</dbReference>
<dbReference type="AlphaFoldDB" id="A0A4R6WWR6"/>
<dbReference type="InterPro" id="IPR015421">
    <property type="entry name" value="PyrdxlP-dep_Trfase_major"/>
</dbReference>
<keyword evidence="3 7" id="KW-0032">Aminotransferase</keyword>
<accession>A0A4R6WWR6</accession>
<dbReference type="InterPro" id="IPR015424">
    <property type="entry name" value="PyrdxlP-dep_Trfase"/>
</dbReference>
<organism evidence="7 8">
    <name type="scientific">Dongia mobilis</name>
    <dbReference type="NCBI Taxonomy" id="578943"/>
    <lineage>
        <taxon>Bacteria</taxon>
        <taxon>Pseudomonadati</taxon>
        <taxon>Pseudomonadota</taxon>
        <taxon>Alphaproteobacteria</taxon>
        <taxon>Rhodospirillales</taxon>
        <taxon>Dongiaceae</taxon>
        <taxon>Dongia</taxon>
    </lineage>
</organism>
<keyword evidence="8" id="KW-1185">Reference proteome</keyword>
<evidence type="ECO:0000313" key="7">
    <source>
        <dbReference type="EMBL" id="TDQ85446.1"/>
    </source>
</evidence>
<dbReference type="PIRSF" id="PIRSF000521">
    <property type="entry name" value="Transaminase_4ab_Lys_Orn"/>
    <property type="match status" value="1"/>
</dbReference>
<dbReference type="EMBL" id="SNYW01000002">
    <property type="protein sequence ID" value="TDQ85446.1"/>
    <property type="molecule type" value="Genomic_DNA"/>
</dbReference>
<dbReference type="InterPro" id="IPR015422">
    <property type="entry name" value="PyrdxlP-dep_Trfase_small"/>
</dbReference>
<gene>
    <name evidence="7" type="ORF">A8950_0232</name>
</gene>
<dbReference type="OrthoDB" id="9801834at2"/>
<dbReference type="PANTHER" id="PTHR43094">
    <property type="entry name" value="AMINOTRANSFERASE"/>
    <property type="match status" value="1"/>
</dbReference>
<protein>
    <submittedName>
        <fullName evidence="7">Adenosylmethionine-8-amino-7-oxononanoate aminotransferase</fullName>
    </submittedName>
</protein>
<dbReference type="Proteomes" id="UP000295783">
    <property type="component" value="Unassembled WGS sequence"/>
</dbReference>
<dbReference type="GO" id="GO:0030170">
    <property type="term" value="F:pyridoxal phosphate binding"/>
    <property type="evidence" value="ECO:0007669"/>
    <property type="project" value="InterPro"/>
</dbReference>
<dbReference type="GO" id="GO:0008483">
    <property type="term" value="F:transaminase activity"/>
    <property type="evidence" value="ECO:0007669"/>
    <property type="project" value="UniProtKB-KW"/>
</dbReference>
<dbReference type="PROSITE" id="PS00600">
    <property type="entry name" value="AA_TRANSFER_CLASS_3"/>
    <property type="match status" value="1"/>
</dbReference>
<dbReference type="InterPro" id="IPR049704">
    <property type="entry name" value="Aminotrans_3_PPA_site"/>
</dbReference>
<dbReference type="InterPro" id="IPR005814">
    <property type="entry name" value="Aminotrans_3"/>
</dbReference>
<evidence type="ECO:0000256" key="2">
    <source>
        <dbReference type="ARBA" id="ARBA00008954"/>
    </source>
</evidence>
<evidence type="ECO:0000256" key="1">
    <source>
        <dbReference type="ARBA" id="ARBA00001933"/>
    </source>
</evidence>
<dbReference type="Gene3D" id="3.40.640.10">
    <property type="entry name" value="Type I PLP-dependent aspartate aminotransferase-like (Major domain)"/>
    <property type="match status" value="1"/>
</dbReference>
<sequence length="483" mass="53117">MGSPANHLAIASLDQVDPKDIWQKDKDHFVHPWTHFDSFKKDGSLVMGRAEGAYVYDLSGKRYLDGIGGLWCVNIGYGRREIVDAISAQALRMAFFNPFVDTTNVPAAELAAKLASLAPADLNKVFFTCGGSTANDTAVRIAHYYHARRGKKSKKQIISRVDAYHGSTYLTGSITGRPADRSPYLHFVEGLVHHVSSPNFYRAHEVLPNGIGKGMSEQQFCDYLIDELEAKILEVGPDNIAVFFAEPVMGAGGVIVPPKGYHQRSLELCHRHDILYVSDEVVTAFGRLGHFFASQDVFGIVPDMIVTAKGLTSGYQPLGAVIFSERIYDAMSAADPDGWFTNGYTYSGHPVACAAALANIALMEREDLNGHVRKMGPYLEQQLGTLLELPIVGNVRGHNFMMCVENVMDKATRDHFPEEVNIGKRISDHCERLGLIVRPLGALNIISPPLTLSKEEVDELVSLLRQGIEATMADLRAEGHYKG</sequence>
<dbReference type="NCBIfam" id="NF005447">
    <property type="entry name" value="PRK07036.1"/>
    <property type="match status" value="1"/>
</dbReference>